<reference evidence="2 3" key="1">
    <citation type="journal article" date="2015" name="Genome Biol. Evol.">
        <title>Comparative Genomics of a Bacterivorous Green Alga Reveals Evolutionary Causalities and Consequences of Phago-Mixotrophic Mode of Nutrition.</title>
        <authorList>
            <person name="Burns J.A."/>
            <person name="Paasch A."/>
            <person name="Narechania A."/>
            <person name="Kim E."/>
        </authorList>
    </citation>
    <scope>NUCLEOTIDE SEQUENCE [LARGE SCALE GENOMIC DNA]</scope>
    <source>
        <strain evidence="2 3">PLY_AMNH</strain>
    </source>
</reference>
<dbReference type="Proteomes" id="UP001190700">
    <property type="component" value="Unassembled WGS sequence"/>
</dbReference>
<gene>
    <name evidence="2" type="ORF">CYMTET_6730</name>
</gene>
<dbReference type="AlphaFoldDB" id="A0AAE0GWH8"/>
<accession>A0AAE0GWH8</accession>
<feature type="region of interest" description="Disordered" evidence="1">
    <location>
        <begin position="98"/>
        <end position="142"/>
    </location>
</feature>
<comment type="caution">
    <text evidence="2">The sequence shown here is derived from an EMBL/GenBank/DDBJ whole genome shotgun (WGS) entry which is preliminary data.</text>
</comment>
<keyword evidence="3" id="KW-1185">Reference proteome</keyword>
<organism evidence="2 3">
    <name type="scientific">Cymbomonas tetramitiformis</name>
    <dbReference type="NCBI Taxonomy" id="36881"/>
    <lineage>
        <taxon>Eukaryota</taxon>
        <taxon>Viridiplantae</taxon>
        <taxon>Chlorophyta</taxon>
        <taxon>Pyramimonadophyceae</taxon>
        <taxon>Pyramimonadales</taxon>
        <taxon>Pyramimonadaceae</taxon>
        <taxon>Cymbomonas</taxon>
    </lineage>
</organism>
<feature type="compositionally biased region" description="Acidic residues" evidence="1">
    <location>
        <begin position="26"/>
        <end position="42"/>
    </location>
</feature>
<dbReference type="EMBL" id="LGRX02001707">
    <property type="protein sequence ID" value="KAK3285670.1"/>
    <property type="molecule type" value="Genomic_DNA"/>
</dbReference>
<feature type="compositionally biased region" description="Acidic residues" evidence="1">
    <location>
        <begin position="114"/>
        <end position="124"/>
    </location>
</feature>
<name>A0AAE0GWH8_9CHLO</name>
<evidence type="ECO:0000313" key="2">
    <source>
        <dbReference type="EMBL" id="KAK3285670.1"/>
    </source>
</evidence>
<sequence>MTTTPTMTIAARVGAGGTETKTEKLEETEEPEEPEETEEPEEPEKTAIANACNSFGWDETATPKTKQFIAEDLHELKTSLSNTLEEDIPPIADFESGVKRVKATHPPTAKPTVDDEANDGEDATSDITSVVESESESDTTDD</sequence>
<feature type="compositionally biased region" description="Acidic residues" evidence="1">
    <location>
        <begin position="133"/>
        <end position="142"/>
    </location>
</feature>
<feature type="region of interest" description="Disordered" evidence="1">
    <location>
        <begin position="1"/>
        <end position="45"/>
    </location>
</feature>
<evidence type="ECO:0000313" key="3">
    <source>
        <dbReference type="Proteomes" id="UP001190700"/>
    </source>
</evidence>
<protein>
    <submittedName>
        <fullName evidence="2">Uncharacterized protein</fullName>
    </submittedName>
</protein>
<proteinExistence type="predicted"/>
<evidence type="ECO:0000256" key="1">
    <source>
        <dbReference type="SAM" id="MobiDB-lite"/>
    </source>
</evidence>